<dbReference type="RefSeq" id="WP_093307918.1">
    <property type="nucleotide sequence ID" value="NZ_FNYH01000001.1"/>
</dbReference>
<gene>
    <name evidence="2" type="ORF">SAMN05421831_101168</name>
</gene>
<dbReference type="OrthoDB" id="9808013at2"/>
<keyword evidence="1" id="KW-0378">Hydrolase</keyword>
<evidence type="ECO:0000313" key="3">
    <source>
        <dbReference type="Proteomes" id="UP000242999"/>
    </source>
</evidence>
<dbReference type="GO" id="GO:0047632">
    <property type="term" value="F:agmatine deiminase activity"/>
    <property type="evidence" value="ECO:0007669"/>
    <property type="project" value="TreeGrafter"/>
</dbReference>
<dbReference type="Pfam" id="PF04371">
    <property type="entry name" value="PAD_porph"/>
    <property type="match status" value="1"/>
</dbReference>
<proteinExistence type="predicted"/>
<dbReference type="Gene3D" id="3.75.10.10">
    <property type="entry name" value="L-arginine/glycine Amidinotransferase, Chain A"/>
    <property type="match status" value="1"/>
</dbReference>
<dbReference type="AlphaFoldDB" id="A0A1H6QEG0"/>
<accession>A0A1H6QEG0</accession>
<dbReference type="Proteomes" id="UP000242999">
    <property type="component" value="Unassembled WGS sequence"/>
</dbReference>
<dbReference type="SUPFAM" id="SSF55909">
    <property type="entry name" value="Pentein"/>
    <property type="match status" value="1"/>
</dbReference>
<evidence type="ECO:0000256" key="1">
    <source>
        <dbReference type="ARBA" id="ARBA00022801"/>
    </source>
</evidence>
<protein>
    <submittedName>
        <fullName evidence="2">Agmatine/peptidylarginine deiminase</fullName>
    </submittedName>
</protein>
<dbReference type="EMBL" id="FNYH01000001">
    <property type="protein sequence ID" value="SEI38617.1"/>
    <property type="molecule type" value="Genomic_DNA"/>
</dbReference>
<name>A0A1H6QEG0_9GAMM</name>
<evidence type="ECO:0000313" key="2">
    <source>
        <dbReference type="EMBL" id="SEI38617.1"/>
    </source>
</evidence>
<keyword evidence="3" id="KW-1185">Reference proteome</keyword>
<organism evidence="2 3">
    <name type="scientific">Allopseudospirillum japonicum</name>
    <dbReference type="NCBI Taxonomy" id="64971"/>
    <lineage>
        <taxon>Bacteria</taxon>
        <taxon>Pseudomonadati</taxon>
        <taxon>Pseudomonadota</taxon>
        <taxon>Gammaproteobacteria</taxon>
        <taxon>Oceanospirillales</taxon>
        <taxon>Oceanospirillaceae</taxon>
        <taxon>Allopseudospirillum</taxon>
    </lineage>
</organism>
<dbReference type="PANTHER" id="PTHR31377:SF0">
    <property type="entry name" value="AGMATINE DEIMINASE-RELATED"/>
    <property type="match status" value="1"/>
</dbReference>
<dbReference type="GO" id="GO:0009446">
    <property type="term" value="P:putrescine biosynthetic process"/>
    <property type="evidence" value="ECO:0007669"/>
    <property type="project" value="InterPro"/>
</dbReference>
<dbReference type="PANTHER" id="PTHR31377">
    <property type="entry name" value="AGMATINE DEIMINASE-RELATED"/>
    <property type="match status" value="1"/>
</dbReference>
<reference evidence="3" key="1">
    <citation type="submission" date="2016-10" db="EMBL/GenBank/DDBJ databases">
        <authorList>
            <person name="Varghese N."/>
            <person name="Submissions S."/>
        </authorList>
    </citation>
    <scope>NUCLEOTIDE SEQUENCE [LARGE SCALE GENOMIC DNA]</scope>
    <source>
        <strain evidence="3">DSM 7165</strain>
    </source>
</reference>
<dbReference type="GO" id="GO:0004668">
    <property type="term" value="F:protein-arginine deiminase activity"/>
    <property type="evidence" value="ECO:0007669"/>
    <property type="project" value="InterPro"/>
</dbReference>
<sequence length="360" mass="40084">MSLDAIVAPACTKVRLLPPEWYPQDAVMLTWPHEQSDWADWLSEIEATYWQLVQAISRFEKVLISAHTPELAAKIRHQAQALGLDSSHIQVYVLATQDTWARDHGPISLIEGNAPVLLNYTFNGWGDKFAAEHDNAINQGLAEQGAFAAPLETHPLVLEGGSIESDGLGTLLTTEACLLNPNRNPTLDRTHIQAQLEQQLGVTRILWLKHGYLAGDDTDSHIDTLVRFCDPHTLAYVQCLDTQDEHYAELQAMEEELKALQTAQGTPYHLVPLPMPQAIYAEDGHRLPATYANFLIINQAVLVPVYNDPADAQALAQLRYAFPHHQLIPIDSRVIIEQHGSIHCLTMQLIQGTLTPTPYV</sequence>
<dbReference type="InterPro" id="IPR007466">
    <property type="entry name" value="Peptidyl-Arg-deiminase_porph"/>
</dbReference>
<dbReference type="STRING" id="64971.SAMN05421831_101168"/>